<sequence length="241" mass="26358">MTTRSIAARERSEGCLEPGRIAQTAAKERGKGNEKPVPEVPAVVDGVPEEEAPEPIRKEIAALGALPELAGWKVEGGPNKKELCKAQKECPTLVSLRQQALAQAAGEASGDYLIYWENDLLYSELKGAKERSAFSTPEEHYQFRVMPFGLKNAPTTFQRLVNGVLACKDPFCAAYLDNIAIYSSSWEEHLLHFREVLQALQLASLTIKASKCQIGSVVYLEYLVGGGKVQPLQAKIETITA</sequence>
<reference evidence="5" key="1">
    <citation type="journal article" date="2022" name="bioRxiv">
        <title>Sequencing and chromosome-scale assembly of the giantPleurodeles waltlgenome.</title>
        <authorList>
            <person name="Brown T."/>
            <person name="Elewa A."/>
            <person name="Iarovenko S."/>
            <person name="Subramanian E."/>
            <person name="Araus A.J."/>
            <person name="Petzold A."/>
            <person name="Susuki M."/>
            <person name="Suzuki K.-i.T."/>
            <person name="Hayashi T."/>
            <person name="Toyoda A."/>
            <person name="Oliveira C."/>
            <person name="Osipova E."/>
            <person name="Leigh N.D."/>
            <person name="Simon A."/>
            <person name="Yun M.H."/>
        </authorList>
    </citation>
    <scope>NUCLEOTIDE SEQUENCE</scope>
    <source>
        <strain evidence="5">20211129_DDA</strain>
        <tissue evidence="5">Liver</tissue>
    </source>
</reference>
<dbReference type="Proteomes" id="UP001066276">
    <property type="component" value="Chromosome 10"/>
</dbReference>
<comment type="caution">
    <text evidence="5">The sequence shown here is derived from an EMBL/GenBank/DDBJ whole genome shotgun (WGS) entry which is preliminary data.</text>
</comment>
<dbReference type="SUPFAM" id="SSF56672">
    <property type="entry name" value="DNA/RNA polymerases"/>
    <property type="match status" value="1"/>
</dbReference>
<dbReference type="CDD" id="cd01647">
    <property type="entry name" value="RT_LTR"/>
    <property type="match status" value="1"/>
</dbReference>
<dbReference type="AlphaFoldDB" id="A0AAV7MGG4"/>
<keyword evidence="6" id="KW-1185">Reference proteome</keyword>
<dbReference type="InterPro" id="IPR000477">
    <property type="entry name" value="RT_dom"/>
</dbReference>
<dbReference type="Pfam" id="PF00078">
    <property type="entry name" value="RVT_1"/>
    <property type="match status" value="1"/>
</dbReference>
<dbReference type="Gene3D" id="3.30.70.270">
    <property type="match status" value="1"/>
</dbReference>
<organism evidence="5 6">
    <name type="scientific">Pleurodeles waltl</name>
    <name type="common">Iberian ribbed newt</name>
    <dbReference type="NCBI Taxonomy" id="8319"/>
    <lineage>
        <taxon>Eukaryota</taxon>
        <taxon>Metazoa</taxon>
        <taxon>Chordata</taxon>
        <taxon>Craniata</taxon>
        <taxon>Vertebrata</taxon>
        <taxon>Euteleostomi</taxon>
        <taxon>Amphibia</taxon>
        <taxon>Batrachia</taxon>
        <taxon>Caudata</taxon>
        <taxon>Salamandroidea</taxon>
        <taxon>Salamandridae</taxon>
        <taxon>Pleurodelinae</taxon>
        <taxon>Pleurodeles</taxon>
    </lineage>
</organism>
<evidence type="ECO:0000256" key="1">
    <source>
        <dbReference type="ARBA" id="ARBA00010879"/>
    </source>
</evidence>
<gene>
    <name evidence="5" type="ORF">NDU88_004377</name>
</gene>
<dbReference type="EMBL" id="JANPWB010000014">
    <property type="protein sequence ID" value="KAJ1099275.1"/>
    <property type="molecule type" value="Genomic_DNA"/>
</dbReference>
<dbReference type="Gene3D" id="3.10.10.10">
    <property type="entry name" value="HIV Type 1 Reverse Transcriptase, subunit A, domain 1"/>
    <property type="match status" value="1"/>
</dbReference>
<dbReference type="EC" id="3.1.26.4" evidence="2"/>
<feature type="domain" description="Reverse transcriptase" evidence="4">
    <location>
        <begin position="130"/>
        <end position="215"/>
    </location>
</feature>
<dbReference type="InterPro" id="IPR043128">
    <property type="entry name" value="Rev_trsase/Diguanyl_cyclase"/>
</dbReference>
<proteinExistence type="inferred from homology"/>
<evidence type="ECO:0000313" key="5">
    <source>
        <dbReference type="EMBL" id="KAJ1099275.1"/>
    </source>
</evidence>
<evidence type="ECO:0000256" key="3">
    <source>
        <dbReference type="SAM" id="MobiDB-lite"/>
    </source>
</evidence>
<dbReference type="InterPro" id="IPR043502">
    <property type="entry name" value="DNA/RNA_pol_sf"/>
</dbReference>
<evidence type="ECO:0000256" key="2">
    <source>
        <dbReference type="ARBA" id="ARBA00012180"/>
    </source>
</evidence>
<dbReference type="GO" id="GO:0004523">
    <property type="term" value="F:RNA-DNA hybrid ribonuclease activity"/>
    <property type="evidence" value="ECO:0007669"/>
    <property type="project" value="UniProtKB-EC"/>
</dbReference>
<feature type="region of interest" description="Disordered" evidence="3">
    <location>
        <begin position="1"/>
        <end position="51"/>
    </location>
</feature>
<evidence type="ECO:0000313" key="6">
    <source>
        <dbReference type="Proteomes" id="UP001066276"/>
    </source>
</evidence>
<dbReference type="PANTHER" id="PTHR24559:SF454">
    <property type="entry name" value="RIBONUCLEASE H"/>
    <property type="match status" value="1"/>
</dbReference>
<protein>
    <recommendedName>
        <fullName evidence="2">ribonuclease H</fullName>
        <ecNumber evidence="2">3.1.26.4</ecNumber>
    </recommendedName>
</protein>
<name>A0AAV7MGG4_PLEWA</name>
<dbReference type="PANTHER" id="PTHR24559">
    <property type="entry name" value="TRANSPOSON TY3-I GAG-POL POLYPROTEIN"/>
    <property type="match status" value="1"/>
</dbReference>
<dbReference type="InterPro" id="IPR053134">
    <property type="entry name" value="RNA-dir_DNA_polymerase"/>
</dbReference>
<feature type="compositionally biased region" description="Basic and acidic residues" evidence="3">
    <location>
        <begin position="26"/>
        <end position="37"/>
    </location>
</feature>
<evidence type="ECO:0000259" key="4">
    <source>
        <dbReference type="Pfam" id="PF00078"/>
    </source>
</evidence>
<accession>A0AAV7MGG4</accession>
<comment type="similarity">
    <text evidence="1">Belongs to the beta type-B retroviral polymerase family. HERV class-II K(HML-2) pol subfamily.</text>
</comment>